<feature type="transmembrane region" description="Helical" evidence="9">
    <location>
        <begin position="390"/>
        <end position="413"/>
    </location>
</feature>
<feature type="transmembrane region" description="Helical" evidence="9">
    <location>
        <begin position="359"/>
        <end position="378"/>
    </location>
</feature>
<dbReference type="RefSeq" id="WP_089067716.1">
    <property type="nucleotide sequence ID" value="NZ_CP022358.1"/>
</dbReference>
<dbReference type="Proteomes" id="UP000198367">
    <property type="component" value="Chromosome"/>
</dbReference>
<feature type="transmembrane region" description="Helical" evidence="9">
    <location>
        <begin position="129"/>
        <end position="151"/>
    </location>
</feature>
<evidence type="ECO:0000256" key="1">
    <source>
        <dbReference type="ARBA" id="ARBA00004651"/>
    </source>
</evidence>
<dbReference type="KEGG" id="sbj:CF168_09715"/>
<protein>
    <submittedName>
        <fullName evidence="11">EmrB/QacA family drug resistance transporter</fullName>
    </submittedName>
</protein>
<comment type="similarity">
    <text evidence="2">Belongs to the major facilitator superfamily. EmrB family.</text>
</comment>
<feature type="transmembrane region" description="Helical" evidence="9">
    <location>
        <begin position="35"/>
        <end position="56"/>
    </location>
</feature>
<dbReference type="NCBIfam" id="TIGR00711">
    <property type="entry name" value="efflux_EmrB"/>
    <property type="match status" value="1"/>
</dbReference>
<evidence type="ECO:0000256" key="3">
    <source>
        <dbReference type="ARBA" id="ARBA00022448"/>
    </source>
</evidence>
<feature type="transmembrane region" description="Helical" evidence="9">
    <location>
        <begin position="328"/>
        <end position="347"/>
    </location>
</feature>
<evidence type="ECO:0000256" key="5">
    <source>
        <dbReference type="ARBA" id="ARBA00022692"/>
    </source>
</evidence>
<dbReference type="AlphaFoldDB" id="A0A220ULS9"/>
<feature type="transmembrane region" description="Helical" evidence="9">
    <location>
        <begin position="163"/>
        <end position="184"/>
    </location>
</feature>
<evidence type="ECO:0000313" key="11">
    <source>
        <dbReference type="EMBL" id="ASK69128.1"/>
    </source>
</evidence>
<dbReference type="Gene3D" id="1.20.1250.20">
    <property type="entry name" value="MFS general substrate transporter like domains"/>
    <property type="match status" value="1"/>
</dbReference>
<evidence type="ECO:0000256" key="6">
    <source>
        <dbReference type="ARBA" id="ARBA00022989"/>
    </source>
</evidence>
<feature type="transmembrane region" description="Helical" evidence="9">
    <location>
        <begin position="296"/>
        <end position="316"/>
    </location>
</feature>
<dbReference type="InterPro" id="IPR020846">
    <property type="entry name" value="MFS_dom"/>
</dbReference>
<reference evidence="11 12" key="1">
    <citation type="submission" date="2017-07" db="EMBL/GenBank/DDBJ databases">
        <title>Phenotypical and genomic characterization of a clinical isolate of Shewanella bicestrii sp. nov. producing an extended-spectrum beta-lactamase and a new oxacillinase variant.</title>
        <authorList>
            <person name="Jousset A.B."/>
            <person name="Bonnin R.A."/>
            <person name="Girlich D."/>
            <person name="Dabos L."/>
            <person name="Potron A."/>
            <person name="Dortet L."/>
            <person name="Glaser P."/>
            <person name="Naas T."/>
        </authorList>
    </citation>
    <scope>NUCLEOTIDE SEQUENCE [LARGE SCALE GENOMIC DNA]</scope>
    <source>
        <strain evidence="11 12">JAB-1</strain>
    </source>
</reference>
<evidence type="ECO:0000256" key="9">
    <source>
        <dbReference type="SAM" id="Phobius"/>
    </source>
</evidence>
<dbReference type="PRINTS" id="PR01036">
    <property type="entry name" value="TCRTETB"/>
</dbReference>
<keyword evidence="12" id="KW-1185">Reference proteome</keyword>
<feature type="transmembrane region" description="Helical" evidence="9">
    <location>
        <begin position="104"/>
        <end position="123"/>
    </location>
</feature>
<feature type="transmembrane region" description="Helical" evidence="9">
    <location>
        <begin position="503"/>
        <end position="521"/>
    </location>
</feature>
<feature type="transmembrane region" description="Helical" evidence="9">
    <location>
        <begin position="425"/>
        <end position="443"/>
    </location>
</feature>
<dbReference type="InterPro" id="IPR011701">
    <property type="entry name" value="MFS"/>
</dbReference>
<feature type="region of interest" description="Disordered" evidence="8">
    <location>
        <begin position="1"/>
        <end position="28"/>
    </location>
</feature>
<feature type="transmembrane region" description="Helical" evidence="9">
    <location>
        <begin position="256"/>
        <end position="275"/>
    </location>
</feature>
<dbReference type="PANTHER" id="PTHR42718:SF9">
    <property type="entry name" value="MAJOR FACILITATOR SUPERFAMILY MULTIDRUG TRANSPORTER MFSC"/>
    <property type="match status" value="1"/>
</dbReference>
<keyword evidence="4" id="KW-1003">Cell membrane</keyword>
<dbReference type="GO" id="GO:0022857">
    <property type="term" value="F:transmembrane transporter activity"/>
    <property type="evidence" value="ECO:0007669"/>
    <property type="project" value="InterPro"/>
</dbReference>
<dbReference type="PROSITE" id="PS50850">
    <property type="entry name" value="MFS"/>
    <property type="match status" value="1"/>
</dbReference>
<keyword evidence="6 9" id="KW-1133">Transmembrane helix</keyword>
<name>A0A220ULS9_9GAMM</name>
<dbReference type="InterPro" id="IPR004638">
    <property type="entry name" value="EmrB-like"/>
</dbReference>
<keyword evidence="3" id="KW-0813">Transport</keyword>
<dbReference type="InterPro" id="IPR036259">
    <property type="entry name" value="MFS_trans_sf"/>
</dbReference>
<dbReference type="Gene3D" id="1.20.1720.10">
    <property type="entry name" value="Multidrug resistance protein D"/>
    <property type="match status" value="1"/>
</dbReference>
<comment type="subcellular location">
    <subcellularLocation>
        <location evidence="1">Cell membrane</location>
        <topology evidence="1">Multi-pass membrane protein</topology>
    </subcellularLocation>
</comment>
<proteinExistence type="inferred from homology"/>
<evidence type="ECO:0000259" key="10">
    <source>
        <dbReference type="PROSITE" id="PS50850"/>
    </source>
</evidence>
<evidence type="ECO:0000256" key="8">
    <source>
        <dbReference type="SAM" id="MobiDB-lite"/>
    </source>
</evidence>
<evidence type="ECO:0000256" key="7">
    <source>
        <dbReference type="ARBA" id="ARBA00023136"/>
    </source>
</evidence>
<feature type="transmembrane region" description="Helical" evidence="9">
    <location>
        <begin position="223"/>
        <end position="241"/>
    </location>
</feature>
<sequence>MSQQVIAGQDHAPTKGVNSSDALQADTKPKSEQHLGFITLSVMLATIMQALDTTIANVALPHMQGSMGATQDQISWVLTSYIVAAAIFMPLTGFLTARLGRKRVFMWAVVGFTIASMLCGAAQNLEQIVLFRLLQGVFGASLVPLSQSVLLDSYPPERHGSAMALWGVGVMVGPILGPSLGGWLTEYYNWRWVFYINLPFGLLAWFGLAAYVKETPLDHSRKFDLLGFAMLSLAIGALQMLLDRGESLDWFSSREIVIEAIIAGMAFYLFVAHIFTHKHPFIEPGLFKDRNFSVGLIFIFIIGIILLATMALLPPFMQNLLGYPVIDVGYLLAPRGVGTMIAMMTVGKLAGKVDVRYQIFLGLMLTILSLWEMTGFNTNITGWDIVRTGIIQGLGLGFIFVPLSTITFATLAAKYRNEGTALFSLMRNIGSSIGISVVITYLAQHTQMNHAVFADYIHPFSFALQHAVDVHAVDLSTTQGIALLNAEVNRQAATLAYLQDFRLMMWVTLSAVPLVFLLKGVHKKPKL</sequence>
<dbReference type="SUPFAM" id="SSF103473">
    <property type="entry name" value="MFS general substrate transporter"/>
    <property type="match status" value="1"/>
</dbReference>
<keyword evidence="5 9" id="KW-0812">Transmembrane</keyword>
<evidence type="ECO:0000313" key="12">
    <source>
        <dbReference type="Proteomes" id="UP000198367"/>
    </source>
</evidence>
<keyword evidence="7 9" id="KW-0472">Membrane</keyword>
<feature type="transmembrane region" description="Helical" evidence="9">
    <location>
        <begin position="76"/>
        <end position="97"/>
    </location>
</feature>
<feature type="transmembrane region" description="Helical" evidence="9">
    <location>
        <begin position="190"/>
        <end position="211"/>
    </location>
</feature>
<organism evidence="11 12">
    <name type="scientific">Shewanella bicestrii</name>
    <dbReference type="NCBI Taxonomy" id="2018305"/>
    <lineage>
        <taxon>Bacteria</taxon>
        <taxon>Pseudomonadati</taxon>
        <taxon>Pseudomonadota</taxon>
        <taxon>Gammaproteobacteria</taxon>
        <taxon>Alteromonadales</taxon>
        <taxon>Shewanellaceae</taxon>
        <taxon>Shewanella</taxon>
    </lineage>
</organism>
<dbReference type="EMBL" id="CP022358">
    <property type="protein sequence ID" value="ASK69128.1"/>
    <property type="molecule type" value="Genomic_DNA"/>
</dbReference>
<dbReference type="PANTHER" id="PTHR42718">
    <property type="entry name" value="MAJOR FACILITATOR SUPERFAMILY MULTIDRUG TRANSPORTER MFSC"/>
    <property type="match status" value="1"/>
</dbReference>
<evidence type="ECO:0000256" key="4">
    <source>
        <dbReference type="ARBA" id="ARBA00022475"/>
    </source>
</evidence>
<evidence type="ECO:0000256" key="2">
    <source>
        <dbReference type="ARBA" id="ARBA00008537"/>
    </source>
</evidence>
<feature type="domain" description="Major facilitator superfamily (MFS) profile" evidence="10">
    <location>
        <begin position="38"/>
        <end position="523"/>
    </location>
</feature>
<gene>
    <name evidence="11" type="ORF">CF168_09715</name>
</gene>
<dbReference type="CDD" id="cd17503">
    <property type="entry name" value="MFS_LmrB_MDR_like"/>
    <property type="match status" value="1"/>
</dbReference>
<dbReference type="GO" id="GO:0005886">
    <property type="term" value="C:plasma membrane"/>
    <property type="evidence" value="ECO:0007669"/>
    <property type="project" value="UniProtKB-SubCell"/>
</dbReference>
<dbReference type="Pfam" id="PF07690">
    <property type="entry name" value="MFS_1"/>
    <property type="match status" value="1"/>
</dbReference>
<accession>A0A220ULS9</accession>